<dbReference type="Gene3D" id="3.40.30.10">
    <property type="entry name" value="Glutaredoxin"/>
    <property type="match status" value="1"/>
</dbReference>
<dbReference type="Proteomes" id="UP000266340">
    <property type="component" value="Unassembled WGS sequence"/>
</dbReference>
<evidence type="ECO:0000313" key="2">
    <source>
        <dbReference type="Proteomes" id="UP000266340"/>
    </source>
</evidence>
<keyword evidence="2" id="KW-1185">Reference proteome</keyword>
<evidence type="ECO:0008006" key="3">
    <source>
        <dbReference type="Google" id="ProtNLM"/>
    </source>
</evidence>
<gene>
    <name evidence="1" type="ORF">D3H35_14150</name>
</gene>
<dbReference type="SUPFAM" id="SSF52833">
    <property type="entry name" value="Thioredoxin-like"/>
    <property type="match status" value="1"/>
</dbReference>
<evidence type="ECO:0000313" key="1">
    <source>
        <dbReference type="EMBL" id="RIE01917.1"/>
    </source>
</evidence>
<dbReference type="AlphaFoldDB" id="A0A398CQ10"/>
<dbReference type="EMBL" id="QXJM01000039">
    <property type="protein sequence ID" value="RIE01917.1"/>
    <property type="molecule type" value="Genomic_DNA"/>
</dbReference>
<proteinExistence type="predicted"/>
<dbReference type="OrthoDB" id="25753at2"/>
<organism evidence="1 2">
    <name type="scientific">Cohnella faecalis</name>
    <dbReference type="NCBI Taxonomy" id="2315694"/>
    <lineage>
        <taxon>Bacteria</taxon>
        <taxon>Bacillati</taxon>
        <taxon>Bacillota</taxon>
        <taxon>Bacilli</taxon>
        <taxon>Bacillales</taxon>
        <taxon>Paenibacillaceae</taxon>
        <taxon>Cohnella</taxon>
    </lineage>
</organism>
<accession>A0A398CQ10</accession>
<sequence length="69" mass="7623">MAINLTAPTAQKSAREFADEYGFSFPVLWTKDGSVAESATDPPIPSTFFIDKDAYIVDGVLWLVRQPKT</sequence>
<dbReference type="InterPro" id="IPR036249">
    <property type="entry name" value="Thioredoxin-like_sf"/>
</dbReference>
<comment type="caution">
    <text evidence="1">The sequence shown here is derived from an EMBL/GenBank/DDBJ whole genome shotgun (WGS) entry which is preliminary data.</text>
</comment>
<protein>
    <recommendedName>
        <fullName evidence="3">Alkyl hydroperoxide reductase subunit C/ Thiol specific antioxidant domain-containing protein</fullName>
    </recommendedName>
</protein>
<name>A0A398CQ10_9BACL</name>
<reference evidence="1 2" key="1">
    <citation type="submission" date="2018-09" db="EMBL/GenBank/DDBJ databases">
        <title>Cohnella cavernae sp. nov., isolated from a karst cave.</title>
        <authorList>
            <person name="Zhu H."/>
        </authorList>
    </citation>
    <scope>NUCLEOTIDE SEQUENCE [LARGE SCALE GENOMIC DNA]</scope>
    <source>
        <strain evidence="1 2">K2E09-144</strain>
    </source>
</reference>